<evidence type="ECO:0000256" key="1">
    <source>
        <dbReference type="ARBA" id="ARBA00022679"/>
    </source>
</evidence>
<gene>
    <name evidence="4" type="ORF">BP6252_04330</name>
</gene>
<sequence length="186" mass="20844">MESPIIYSSSEHVSLLPEIVALHQACITQPPYVIATFLPPFKAGEMEAWWEQRVHEQEQGYRKIILQMAVNEKTGKTEVAGYCMLGMPVSQTGPFRGIVEKLLVSPEHRRKGIARRLMERLEAVAKEEGRTLLTLDTITGSPAELIYPKLGYIQVGIIPNYGISPLDRSLQGGTFFYKNLLASVEK</sequence>
<dbReference type="SUPFAM" id="SSF55729">
    <property type="entry name" value="Acyl-CoA N-acyltransferases (Nat)"/>
    <property type="match status" value="1"/>
</dbReference>
<dbReference type="Gene3D" id="3.40.630.30">
    <property type="match status" value="1"/>
</dbReference>
<protein>
    <recommendedName>
        <fullName evidence="3">N-acetyltransferase domain-containing protein</fullName>
    </recommendedName>
</protein>
<dbReference type="AlphaFoldDB" id="A0A3D8S065"/>
<organism evidence="4 5">
    <name type="scientific">Coleophoma cylindrospora</name>
    <dbReference type="NCBI Taxonomy" id="1849047"/>
    <lineage>
        <taxon>Eukaryota</taxon>
        <taxon>Fungi</taxon>
        <taxon>Dikarya</taxon>
        <taxon>Ascomycota</taxon>
        <taxon>Pezizomycotina</taxon>
        <taxon>Leotiomycetes</taxon>
        <taxon>Helotiales</taxon>
        <taxon>Dermateaceae</taxon>
        <taxon>Coleophoma</taxon>
    </lineage>
</organism>
<reference evidence="4 5" key="1">
    <citation type="journal article" date="2018" name="IMA Fungus">
        <title>IMA Genome-F 9: Draft genome sequence of Annulohypoxylon stygium, Aspergillus mulundensis, Berkeleyomyces basicola (syn. Thielaviopsis basicola), Ceratocystis smalleyi, two Cercospora beticola strains, Coleophoma cylindrospora, Fusarium fracticaudum, Phialophora cf. hyalina, and Morchella septimelata.</title>
        <authorList>
            <person name="Wingfield B.D."/>
            <person name="Bills G.F."/>
            <person name="Dong Y."/>
            <person name="Huang W."/>
            <person name="Nel W.J."/>
            <person name="Swalarsk-Parry B.S."/>
            <person name="Vaghefi N."/>
            <person name="Wilken P.M."/>
            <person name="An Z."/>
            <person name="de Beer Z.W."/>
            <person name="De Vos L."/>
            <person name="Chen L."/>
            <person name="Duong T.A."/>
            <person name="Gao Y."/>
            <person name="Hammerbacher A."/>
            <person name="Kikkert J.R."/>
            <person name="Li Y."/>
            <person name="Li H."/>
            <person name="Li K."/>
            <person name="Li Q."/>
            <person name="Liu X."/>
            <person name="Ma X."/>
            <person name="Naidoo K."/>
            <person name="Pethybridge S.J."/>
            <person name="Sun J."/>
            <person name="Steenkamp E.T."/>
            <person name="van der Nest M.A."/>
            <person name="van Wyk S."/>
            <person name="Wingfield M.J."/>
            <person name="Xiong C."/>
            <person name="Yue Q."/>
            <person name="Zhang X."/>
        </authorList>
    </citation>
    <scope>NUCLEOTIDE SEQUENCE [LARGE SCALE GENOMIC DNA]</scope>
    <source>
        <strain evidence="4 5">BP6252</strain>
    </source>
</reference>
<dbReference type="PANTHER" id="PTHR43877:SF2">
    <property type="entry name" value="AMINOALKYLPHOSPHONATE N-ACETYLTRANSFERASE-RELATED"/>
    <property type="match status" value="1"/>
</dbReference>
<evidence type="ECO:0000313" key="4">
    <source>
        <dbReference type="EMBL" id="RDW79692.1"/>
    </source>
</evidence>
<dbReference type="EMBL" id="PDLM01000004">
    <property type="protein sequence ID" value="RDW79692.1"/>
    <property type="molecule type" value="Genomic_DNA"/>
</dbReference>
<dbReference type="Pfam" id="PF00583">
    <property type="entry name" value="Acetyltransf_1"/>
    <property type="match status" value="1"/>
</dbReference>
<dbReference type="InterPro" id="IPR050832">
    <property type="entry name" value="Bact_Acetyltransf"/>
</dbReference>
<evidence type="ECO:0000313" key="5">
    <source>
        <dbReference type="Proteomes" id="UP000256645"/>
    </source>
</evidence>
<comment type="caution">
    <text evidence="4">The sequence shown here is derived from an EMBL/GenBank/DDBJ whole genome shotgun (WGS) entry which is preliminary data.</text>
</comment>
<keyword evidence="5" id="KW-1185">Reference proteome</keyword>
<dbReference type="PROSITE" id="PS51186">
    <property type="entry name" value="GNAT"/>
    <property type="match status" value="1"/>
</dbReference>
<dbReference type="InterPro" id="IPR016181">
    <property type="entry name" value="Acyl_CoA_acyltransferase"/>
</dbReference>
<dbReference type="PANTHER" id="PTHR43877">
    <property type="entry name" value="AMINOALKYLPHOSPHONATE N-ACETYLTRANSFERASE-RELATED-RELATED"/>
    <property type="match status" value="1"/>
</dbReference>
<dbReference type="CDD" id="cd04301">
    <property type="entry name" value="NAT_SF"/>
    <property type="match status" value="1"/>
</dbReference>
<proteinExistence type="predicted"/>
<accession>A0A3D8S065</accession>
<keyword evidence="1" id="KW-0808">Transferase</keyword>
<evidence type="ECO:0000259" key="3">
    <source>
        <dbReference type="PROSITE" id="PS51186"/>
    </source>
</evidence>
<dbReference type="STRING" id="1849047.A0A3D8S065"/>
<feature type="domain" description="N-acetyltransferase" evidence="3">
    <location>
        <begin position="5"/>
        <end position="171"/>
    </location>
</feature>
<dbReference type="Proteomes" id="UP000256645">
    <property type="component" value="Unassembled WGS sequence"/>
</dbReference>
<evidence type="ECO:0000256" key="2">
    <source>
        <dbReference type="ARBA" id="ARBA00023315"/>
    </source>
</evidence>
<dbReference type="InterPro" id="IPR000182">
    <property type="entry name" value="GNAT_dom"/>
</dbReference>
<name>A0A3D8S065_9HELO</name>
<dbReference type="OrthoDB" id="41532at2759"/>
<keyword evidence="2" id="KW-0012">Acyltransferase</keyword>
<dbReference type="GO" id="GO:0016747">
    <property type="term" value="F:acyltransferase activity, transferring groups other than amino-acyl groups"/>
    <property type="evidence" value="ECO:0007669"/>
    <property type="project" value="InterPro"/>
</dbReference>